<accession>A0A841RB48</accession>
<dbReference type="InterPro" id="IPR035906">
    <property type="entry name" value="MetI-like_sf"/>
</dbReference>
<feature type="domain" description="ABC transmembrane type-1" evidence="12">
    <location>
        <begin position="10"/>
        <end position="213"/>
    </location>
</feature>
<dbReference type="GO" id="GO:0005886">
    <property type="term" value="C:plasma membrane"/>
    <property type="evidence" value="ECO:0007669"/>
    <property type="project" value="UniProtKB-SubCell"/>
</dbReference>
<dbReference type="Gene3D" id="1.10.3720.10">
    <property type="entry name" value="MetI-like"/>
    <property type="match status" value="1"/>
</dbReference>
<dbReference type="RefSeq" id="WP_184745993.1">
    <property type="nucleotide sequence ID" value="NZ_JACHGJ010000002.1"/>
</dbReference>
<comment type="caution">
    <text evidence="13">The sequence shown here is derived from an EMBL/GenBank/DDBJ whole genome shotgun (WGS) entry which is preliminary data.</text>
</comment>
<evidence type="ECO:0000256" key="8">
    <source>
        <dbReference type="ARBA" id="ARBA00022989"/>
    </source>
</evidence>
<evidence type="ECO:0000256" key="11">
    <source>
        <dbReference type="RuleBase" id="RU365097"/>
    </source>
</evidence>
<comment type="subcellular location">
    <subcellularLocation>
        <location evidence="2 10">Cell membrane</location>
        <topology evidence="2 10">Multi-pass membrane protein</topology>
    </subcellularLocation>
</comment>
<proteinExistence type="inferred from homology"/>
<dbReference type="PANTHER" id="PTHR30183">
    <property type="entry name" value="MOLYBDENUM TRANSPORT SYSTEM PERMEASE PROTEIN MODB"/>
    <property type="match status" value="1"/>
</dbReference>
<evidence type="ECO:0000256" key="2">
    <source>
        <dbReference type="ARBA" id="ARBA00004651"/>
    </source>
</evidence>
<keyword evidence="14" id="KW-1185">Reference proteome</keyword>
<comment type="similarity">
    <text evidence="3 11">Belongs to the binding-protein-dependent transport system permease family. CysTW subfamily.</text>
</comment>
<protein>
    <recommendedName>
        <fullName evidence="11">Molybdenum transport system permease</fullName>
    </recommendedName>
</protein>
<feature type="transmembrane region" description="Helical" evidence="10">
    <location>
        <begin position="88"/>
        <end position="107"/>
    </location>
</feature>
<dbReference type="InterPro" id="IPR000515">
    <property type="entry name" value="MetI-like"/>
</dbReference>
<evidence type="ECO:0000259" key="12">
    <source>
        <dbReference type="PROSITE" id="PS50928"/>
    </source>
</evidence>
<dbReference type="GO" id="GO:0015098">
    <property type="term" value="F:molybdate ion transmembrane transporter activity"/>
    <property type="evidence" value="ECO:0007669"/>
    <property type="project" value="UniProtKB-UniRule"/>
</dbReference>
<evidence type="ECO:0000256" key="4">
    <source>
        <dbReference type="ARBA" id="ARBA00022448"/>
    </source>
</evidence>
<dbReference type="EMBL" id="JACHGJ010000002">
    <property type="protein sequence ID" value="MBB6480139.1"/>
    <property type="molecule type" value="Genomic_DNA"/>
</dbReference>
<evidence type="ECO:0000256" key="6">
    <source>
        <dbReference type="ARBA" id="ARBA00022505"/>
    </source>
</evidence>
<evidence type="ECO:0000256" key="10">
    <source>
        <dbReference type="RuleBase" id="RU363032"/>
    </source>
</evidence>
<evidence type="ECO:0000256" key="1">
    <source>
        <dbReference type="ARBA" id="ARBA00002949"/>
    </source>
</evidence>
<dbReference type="Pfam" id="PF00528">
    <property type="entry name" value="BPD_transp_1"/>
    <property type="match status" value="1"/>
</dbReference>
<keyword evidence="5 11" id="KW-1003">Cell membrane</keyword>
<feature type="transmembrane region" description="Helical" evidence="10">
    <location>
        <begin position="128"/>
        <end position="149"/>
    </location>
</feature>
<dbReference type="PANTHER" id="PTHR30183:SF3">
    <property type="entry name" value="MOLYBDENUM TRANSPORT SYSTEM PERMEASE PROTEIN MODB"/>
    <property type="match status" value="1"/>
</dbReference>
<keyword evidence="8 10" id="KW-1133">Transmembrane helix</keyword>
<dbReference type="Proteomes" id="UP000587760">
    <property type="component" value="Unassembled WGS sequence"/>
</dbReference>
<evidence type="ECO:0000256" key="9">
    <source>
        <dbReference type="ARBA" id="ARBA00023136"/>
    </source>
</evidence>
<keyword evidence="7 10" id="KW-0812">Transmembrane</keyword>
<evidence type="ECO:0000256" key="5">
    <source>
        <dbReference type="ARBA" id="ARBA00022475"/>
    </source>
</evidence>
<feature type="transmembrane region" description="Helical" evidence="10">
    <location>
        <begin position="45"/>
        <end position="68"/>
    </location>
</feature>
<dbReference type="NCBIfam" id="TIGR02141">
    <property type="entry name" value="modB_ABC"/>
    <property type="match status" value="1"/>
</dbReference>
<comment type="function">
    <text evidence="1 11">Part of the binding-protein-dependent transport system for molybdenum; probably responsible for the translocation of the substrate across the membrane.</text>
</comment>
<organism evidence="13 14">
    <name type="scientific">Spirochaeta isovalerica</name>
    <dbReference type="NCBI Taxonomy" id="150"/>
    <lineage>
        <taxon>Bacteria</taxon>
        <taxon>Pseudomonadati</taxon>
        <taxon>Spirochaetota</taxon>
        <taxon>Spirochaetia</taxon>
        <taxon>Spirochaetales</taxon>
        <taxon>Spirochaetaceae</taxon>
        <taxon>Spirochaeta</taxon>
    </lineage>
</organism>
<evidence type="ECO:0000256" key="3">
    <source>
        <dbReference type="ARBA" id="ARBA00007069"/>
    </source>
</evidence>
<evidence type="ECO:0000313" key="14">
    <source>
        <dbReference type="Proteomes" id="UP000587760"/>
    </source>
</evidence>
<feature type="transmembrane region" description="Helical" evidence="10">
    <location>
        <begin position="197"/>
        <end position="214"/>
    </location>
</feature>
<dbReference type="AlphaFoldDB" id="A0A841RB48"/>
<keyword evidence="4 10" id="KW-0813">Transport</keyword>
<sequence>MDLSRISTIVFLSVKTGFAAIALNLPVALIAAYYLERKLKRESPFIEGIINLPLVMPPVTTGYLLLIVLGKKGIIGSFFYSVTGRSLAYSWTAALLASMIVSFPLIIRSIRTAMAMVDRRLELAAMTLGAGGFSLFMRITLPLILPGVINGLLLGFARSLGEFGATITFAGNIEGETRTIPLAVYSFLQIPGKEKEASLLVLISIAISFGSLFLSSHLSGRINHES</sequence>
<evidence type="ECO:0000313" key="13">
    <source>
        <dbReference type="EMBL" id="MBB6480139.1"/>
    </source>
</evidence>
<gene>
    <name evidence="13" type="ORF">HNR50_001797</name>
</gene>
<dbReference type="PROSITE" id="PS50928">
    <property type="entry name" value="ABC_TM1"/>
    <property type="match status" value="1"/>
</dbReference>
<dbReference type="CDD" id="cd06261">
    <property type="entry name" value="TM_PBP2"/>
    <property type="match status" value="1"/>
</dbReference>
<dbReference type="NCBIfam" id="NF006939">
    <property type="entry name" value="PRK09421.1"/>
    <property type="match status" value="1"/>
</dbReference>
<dbReference type="InterPro" id="IPR011867">
    <property type="entry name" value="ModB_ABC"/>
</dbReference>
<evidence type="ECO:0000256" key="7">
    <source>
        <dbReference type="ARBA" id="ARBA00022692"/>
    </source>
</evidence>
<reference evidence="13 14" key="1">
    <citation type="submission" date="2020-08" db="EMBL/GenBank/DDBJ databases">
        <title>Genomic Encyclopedia of Type Strains, Phase IV (KMG-IV): sequencing the most valuable type-strain genomes for metagenomic binning, comparative biology and taxonomic classification.</title>
        <authorList>
            <person name="Goeker M."/>
        </authorList>
    </citation>
    <scope>NUCLEOTIDE SEQUENCE [LARGE SCALE GENOMIC DNA]</scope>
    <source>
        <strain evidence="13 14">DSM 2461</strain>
    </source>
</reference>
<dbReference type="SUPFAM" id="SSF161098">
    <property type="entry name" value="MetI-like"/>
    <property type="match status" value="1"/>
</dbReference>
<keyword evidence="6 11" id="KW-0500">Molybdenum</keyword>
<name>A0A841RB48_9SPIO</name>
<keyword evidence="9 10" id="KW-0472">Membrane</keyword>
<feature type="transmembrane region" description="Helical" evidence="10">
    <location>
        <begin position="6"/>
        <end position="33"/>
    </location>
</feature>